<dbReference type="AlphaFoldDB" id="A0A1I6W156"/>
<dbReference type="Proteomes" id="UP000199392">
    <property type="component" value="Unassembled WGS sequence"/>
</dbReference>
<evidence type="ECO:0000313" key="2">
    <source>
        <dbReference type="Proteomes" id="UP000199392"/>
    </source>
</evidence>
<accession>A0A1I6W156</accession>
<gene>
    <name evidence="1" type="ORF">SAMN04488050_1144</name>
</gene>
<keyword evidence="2" id="KW-1185">Reference proteome</keyword>
<dbReference type="EMBL" id="FOZW01000014">
    <property type="protein sequence ID" value="SFT19689.1"/>
    <property type="molecule type" value="Genomic_DNA"/>
</dbReference>
<sequence>MTMAKNIRPTTTDFFPSGIDRFHFLPVTAVTLTPSLTKEYPMSKKTDRLIDALKASARQDGEKDAETRAKIRAAMVEALEQLLDQMPEQRAAELFADLEQVAPESAAKLIRRHNLRPEVTDGVLADRLKNKPLSETPTAR</sequence>
<reference evidence="2" key="1">
    <citation type="submission" date="2016-10" db="EMBL/GenBank/DDBJ databases">
        <authorList>
            <person name="Varghese N."/>
            <person name="Submissions S."/>
        </authorList>
    </citation>
    <scope>NUCLEOTIDE SEQUENCE [LARGE SCALE GENOMIC DNA]</scope>
    <source>
        <strain evidence="2">DSM 26894</strain>
    </source>
</reference>
<organism evidence="1 2">
    <name type="scientific">Alloyangia pacifica</name>
    <dbReference type="NCBI Taxonomy" id="311180"/>
    <lineage>
        <taxon>Bacteria</taxon>
        <taxon>Pseudomonadati</taxon>
        <taxon>Pseudomonadota</taxon>
        <taxon>Alphaproteobacteria</taxon>
        <taxon>Rhodobacterales</taxon>
        <taxon>Roseobacteraceae</taxon>
        <taxon>Alloyangia</taxon>
    </lineage>
</organism>
<name>A0A1I6W156_9RHOB</name>
<proteinExistence type="predicted"/>
<protein>
    <submittedName>
        <fullName evidence="1">Uncharacterized protein</fullName>
    </submittedName>
</protein>
<evidence type="ECO:0000313" key="1">
    <source>
        <dbReference type="EMBL" id="SFT19689.1"/>
    </source>
</evidence>